<dbReference type="SMART" id="SM00060">
    <property type="entry name" value="FN3"/>
    <property type="match status" value="2"/>
</dbReference>
<dbReference type="SMART" id="SM00495">
    <property type="entry name" value="ChtBD3"/>
    <property type="match status" value="1"/>
</dbReference>
<dbReference type="InterPro" id="IPR008965">
    <property type="entry name" value="CBM2/CBM3_carb-bd_dom_sf"/>
</dbReference>
<dbReference type="InterPro" id="IPR014756">
    <property type="entry name" value="Ig_E-set"/>
</dbReference>
<keyword evidence="3" id="KW-0119">Carbohydrate metabolism</keyword>
<dbReference type="CDD" id="cd00063">
    <property type="entry name" value="FN3"/>
    <property type="match status" value="2"/>
</dbReference>
<dbReference type="Gene3D" id="2.10.10.20">
    <property type="entry name" value="Carbohydrate-binding module superfamily 5/12"/>
    <property type="match status" value="1"/>
</dbReference>
<feature type="domain" description="Fibronectin type-III" evidence="4">
    <location>
        <begin position="370"/>
        <end position="461"/>
    </location>
</feature>
<dbReference type="Pfam" id="PF00041">
    <property type="entry name" value="fn3"/>
    <property type="match status" value="2"/>
</dbReference>
<keyword evidence="2" id="KW-0378">Hydrolase</keyword>
<name>A0ABQ4MX30_9BACL</name>
<evidence type="ECO:0000313" key="7">
    <source>
        <dbReference type="Proteomes" id="UP000681290"/>
    </source>
</evidence>
<comment type="caution">
    <text evidence="6">The sequence shown here is derived from an EMBL/GenBank/DDBJ whole genome shotgun (WGS) entry which is preliminary data.</text>
</comment>
<dbReference type="InterPro" id="IPR003961">
    <property type="entry name" value="FN3_dom"/>
</dbReference>
<dbReference type="InterPro" id="IPR036966">
    <property type="entry name" value="CBM3_sf"/>
</dbReference>
<dbReference type="InterPro" id="IPR013783">
    <property type="entry name" value="Ig-like_fold"/>
</dbReference>
<dbReference type="InterPro" id="IPR003610">
    <property type="entry name" value="CBM5/12"/>
</dbReference>
<organism evidence="6 7">
    <name type="scientific">Paenibacillus woosongensis</name>
    <dbReference type="NCBI Taxonomy" id="307580"/>
    <lineage>
        <taxon>Bacteria</taxon>
        <taxon>Bacillati</taxon>
        <taxon>Bacillota</taxon>
        <taxon>Bacilli</taxon>
        <taxon>Bacillales</taxon>
        <taxon>Paenibacillaceae</taxon>
        <taxon>Paenibacillus</taxon>
    </lineage>
</organism>
<dbReference type="PANTHER" id="PTHR34823:SF1">
    <property type="entry name" value="CHITIN-BINDING TYPE-4 DOMAIN-CONTAINING PROTEIN"/>
    <property type="match status" value="1"/>
</dbReference>
<evidence type="ECO:0008006" key="8">
    <source>
        <dbReference type="Google" id="ProtNLM"/>
    </source>
</evidence>
<dbReference type="InterPro" id="IPR036116">
    <property type="entry name" value="FN3_sf"/>
</dbReference>
<dbReference type="PROSITE" id="PS50853">
    <property type="entry name" value="FN3"/>
    <property type="match status" value="2"/>
</dbReference>
<evidence type="ECO:0000256" key="3">
    <source>
        <dbReference type="ARBA" id="ARBA00023326"/>
    </source>
</evidence>
<evidence type="ECO:0000256" key="2">
    <source>
        <dbReference type="ARBA" id="ARBA00022801"/>
    </source>
</evidence>
<dbReference type="Gene3D" id="2.60.40.710">
    <property type="entry name" value="Endoglucanase-like"/>
    <property type="match status" value="1"/>
</dbReference>
<dbReference type="CDD" id="cd21177">
    <property type="entry name" value="LPMO_AA10"/>
    <property type="match status" value="1"/>
</dbReference>
<dbReference type="Gene3D" id="2.70.50.50">
    <property type="entry name" value="chitin-binding protein cbp21"/>
    <property type="match status" value="1"/>
</dbReference>
<dbReference type="PROSITE" id="PS51172">
    <property type="entry name" value="CBM3"/>
    <property type="match status" value="1"/>
</dbReference>
<dbReference type="SUPFAM" id="SSF49384">
    <property type="entry name" value="Carbohydrate-binding domain"/>
    <property type="match status" value="1"/>
</dbReference>
<proteinExistence type="predicted"/>
<accession>A0ABQ4MX30</accession>
<dbReference type="SUPFAM" id="SSF81296">
    <property type="entry name" value="E set domains"/>
    <property type="match status" value="1"/>
</dbReference>
<dbReference type="CDD" id="cd12215">
    <property type="entry name" value="ChiC_BD"/>
    <property type="match status" value="1"/>
</dbReference>
<dbReference type="SMART" id="SM01067">
    <property type="entry name" value="CBM_3"/>
    <property type="match status" value="1"/>
</dbReference>
<sequence length="612" mass="65572">MADQLLMHHKQSKLRLLMMAAGAALMLIVCSLLFADRASAHGWIENSRSDLCYDRINTGCGAVMYEPWSIEGRGDFPEIGVPDGQIAGGSKYPELDVQTENRWNKINMKGGPFTFHWDMVANHSTNYWDYYITKKGWDPNSPLKRSDLELFCRYEDNGAIPPMAVEHDCFIPNDRTGYYVIVGVWDIFDTVNAFYQVIDVNLTIDPSQPTTPAPGHPGDPNRFGEIREWSPIRPYNPGEQVVYKGSTWQARWWTQGQEPGVHEVWQQIGPGTGNPTVPAAPTGLTATAGNAQVSLTWNAVSGATSYTVKRATTSGGPYTNVATGLTTPSYTNTGLTNGTTYYYVVSASNSAGQSPDSVQVSATPAAGTQVPAAPAGLTATAGNAQVSLTWNAVSGATSYTVKRATTSGGPYTNVATGLTTPSYTNTGLTNGTTYYYVVSASNSAGQSPNSAQVSATPAGDPIASNLVLQYKAGDTNATDNQIKPHFNIKNNGASAVDLSSLKIRYYFTKEGSAAMNGSIDWAQLGASNIQISFGSHTGTNSDTYVELGFSSGAGSIAAGSQSGEIQLRLSKADWSNFNEANDYSFDGAKMAFADWSRVVLYQNGTVVWGNEP</sequence>
<dbReference type="EMBL" id="BOSM01000010">
    <property type="protein sequence ID" value="GIP60501.1"/>
    <property type="molecule type" value="Genomic_DNA"/>
</dbReference>
<feature type="domain" description="Fibronectin type-III" evidence="4">
    <location>
        <begin position="277"/>
        <end position="367"/>
    </location>
</feature>
<dbReference type="Pfam" id="PF00942">
    <property type="entry name" value="CBM_3"/>
    <property type="match status" value="1"/>
</dbReference>
<dbReference type="InterPro" id="IPR036573">
    <property type="entry name" value="CBM_sf_5/12"/>
</dbReference>
<gene>
    <name evidence="6" type="ORF">J15TS10_43150</name>
</gene>
<dbReference type="PANTHER" id="PTHR34823">
    <property type="entry name" value="GLCNAC-BINDING PROTEIN A"/>
    <property type="match status" value="1"/>
</dbReference>
<reference evidence="6 7" key="1">
    <citation type="submission" date="2021-03" db="EMBL/GenBank/DDBJ databases">
        <title>Antimicrobial resistance genes in bacteria isolated from Japanese honey, and their potential for conferring macrolide and lincosamide resistance in the American foulbrood pathogen Paenibacillus larvae.</title>
        <authorList>
            <person name="Okamoto M."/>
            <person name="Kumagai M."/>
            <person name="Kanamori H."/>
            <person name="Takamatsu D."/>
        </authorList>
    </citation>
    <scope>NUCLEOTIDE SEQUENCE [LARGE SCALE GENOMIC DNA]</scope>
    <source>
        <strain evidence="6 7">J15TS10</strain>
    </source>
</reference>
<keyword evidence="3" id="KW-0624">Polysaccharide degradation</keyword>
<dbReference type="Proteomes" id="UP000681290">
    <property type="component" value="Unassembled WGS sequence"/>
</dbReference>
<evidence type="ECO:0000259" key="4">
    <source>
        <dbReference type="PROSITE" id="PS50853"/>
    </source>
</evidence>
<evidence type="ECO:0000259" key="5">
    <source>
        <dbReference type="PROSITE" id="PS51172"/>
    </source>
</evidence>
<dbReference type="InterPro" id="IPR001956">
    <property type="entry name" value="CBM3"/>
</dbReference>
<evidence type="ECO:0000313" key="6">
    <source>
        <dbReference type="EMBL" id="GIP60501.1"/>
    </source>
</evidence>
<keyword evidence="1" id="KW-0732">Signal</keyword>
<dbReference type="InterPro" id="IPR004302">
    <property type="entry name" value="Cellulose/chitin-bd_N"/>
</dbReference>
<dbReference type="Gene3D" id="2.60.40.10">
    <property type="entry name" value="Immunoglobulins"/>
    <property type="match status" value="2"/>
</dbReference>
<dbReference type="SUPFAM" id="SSF51055">
    <property type="entry name" value="Carbohydrate binding domain"/>
    <property type="match status" value="1"/>
</dbReference>
<dbReference type="Pfam" id="PF02839">
    <property type="entry name" value="CBM_5_12"/>
    <property type="match status" value="1"/>
</dbReference>
<keyword evidence="7" id="KW-1185">Reference proteome</keyword>
<dbReference type="RefSeq" id="WP_244996805.1">
    <property type="nucleotide sequence ID" value="NZ_BOSM01000010.1"/>
</dbReference>
<evidence type="ECO:0000256" key="1">
    <source>
        <dbReference type="ARBA" id="ARBA00022729"/>
    </source>
</evidence>
<dbReference type="InterPro" id="IPR051024">
    <property type="entry name" value="GlcNAc_Chitin_IntDeg"/>
</dbReference>
<protein>
    <recommendedName>
        <fullName evidence="8">Chitin-binding protein</fullName>
    </recommendedName>
</protein>
<dbReference type="SUPFAM" id="SSF49265">
    <property type="entry name" value="Fibronectin type III"/>
    <property type="match status" value="1"/>
</dbReference>
<dbReference type="Pfam" id="PF03067">
    <property type="entry name" value="LPMO_10"/>
    <property type="match status" value="1"/>
</dbReference>
<feature type="domain" description="CBM3" evidence="5">
    <location>
        <begin position="462"/>
        <end position="612"/>
    </location>
</feature>